<proteinExistence type="inferred from homology"/>
<name>C0QB68_DESAH</name>
<dbReference type="KEGG" id="dat:HRM2_17630"/>
<dbReference type="OrthoDB" id="9800565at2"/>
<dbReference type="Gene3D" id="3.60.21.10">
    <property type="match status" value="1"/>
</dbReference>
<dbReference type="Proteomes" id="UP000000442">
    <property type="component" value="Chromosome"/>
</dbReference>
<dbReference type="Pfam" id="PF12850">
    <property type="entry name" value="Metallophos_2"/>
    <property type="match status" value="1"/>
</dbReference>
<organism evidence="4 5">
    <name type="scientific">Desulforapulum autotrophicum (strain ATCC 43914 / DSM 3382 / VKM B-1955 / HRM2)</name>
    <name type="common">Desulfobacterium autotrophicum</name>
    <dbReference type="NCBI Taxonomy" id="177437"/>
    <lineage>
        <taxon>Bacteria</taxon>
        <taxon>Pseudomonadati</taxon>
        <taxon>Thermodesulfobacteriota</taxon>
        <taxon>Desulfobacteria</taxon>
        <taxon>Desulfobacterales</taxon>
        <taxon>Desulfobacteraceae</taxon>
        <taxon>Desulforapulum</taxon>
    </lineage>
</organism>
<evidence type="ECO:0000313" key="4">
    <source>
        <dbReference type="EMBL" id="ACN14867.1"/>
    </source>
</evidence>
<dbReference type="HOGENOM" id="CLU_063749_1_1_7"/>
<dbReference type="GO" id="GO:0016787">
    <property type="term" value="F:hydrolase activity"/>
    <property type="evidence" value="ECO:0007669"/>
    <property type="project" value="UniProtKB-UniRule"/>
</dbReference>
<accession>C0QB68</accession>
<dbReference type="RefSeq" id="WP_015903653.1">
    <property type="nucleotide sequence ID" value="NC_012108.1"/>
</dbReference>
<dbReference type="SUPFAM" id="SSF56300">
    <property type="entry name" value="Metallo-dependent phosphatases"/>
    <property type="match status" value="1"/>
</dbReference>
<keyword evidence="5" id="KW-1185">Reference proteome</keyword>
<gene>
    <name evidence="4" type="ordered locus">HRM2_17630</name>
</gene>
<dbReference type="NCBIfam" id="TIGR00040">
    <property type="entry name" value="yfcE"/>
    <property type="match status" value="1"/>
</dbReference>
<comment type="similarity">
    <text evidence="1 2">Belongs to the metallophosphoesterase superfamily. YfcE family.</text>
</comment>
<evidence type="ECO:0000256" key="1">
    <source>
        <dbReference type="ARBA" id="ARBA00008950"/>
    </source>
</evidence>
<dbReference type="EC" id="3.1.4.-" evidence="2"/>
<dbReference type="InterPro" id="IPR029052">
    <property type="entry name" value="Metallo-depent_PP-like"/>
</dbReference>
<dbReference type="AlphaFoldDB" id="C0QB68"/>
<evidence type="ECO:0000259" key="3">
    <source>
        <dbReference type="Pfam" id="PF12850"/>
    </source>
</evidence>
<dbReference type="EMBL" id="CP001087">
    <property type="protein sequence ID" value="ACN14867.1"/>
    <property type="molecule type" value="Genomic_DNA"/>
</dbReference>
<dbReference type="STRING" id="177437.HRM2_17630"/>
<evidence type="ECO:0000313" key="5">
    <source>
        <dbReference type="Proteomes" id="UP000000442"/>
    </source>
</evidence>
<dbReference type="InterPro" id="IPR024654">
    <property type="entry name" value="Calcineurin-like_PHP_lpxH"/>
</dbReference>
<evidence type="ECO:0000256" key="2">
    <source>
        <dbReference type="RuleBase" id="RU362039"/>
    </source>
</evidence>
<dbReference type="GO" id="GO:0046872">
    <property type="term" value="F:metal ion binding"/>
    <property type="evidence" value="ECO:0007669"/>
    <property type="project" value="UniProtKB-KW"/>
</dbReference>
<protein>
    <recommendedName>
        <fullName evidence="2">Phosphoesterase</fullName>
        <ecNumber evidence="2">3.1.4.-</ecNumber>
    </recommendedName>
</protein>
<comment type="cofactor">
    <cofactor evidence="2">
        <name>a divalent metal cation</name>
        <dbReference type="ChEBI" id="CHEBI:60240"/>
    </cofactor>
</comment>
<dbReference type="InterPro" id="IPR000979">
    <property type="entry name" value="Phosphodiesterase_MJ0936/Vps29"/>
</dbReference>
<dbReference type="eggNOG" id="COG0622">
    <property type="taxonomic scope" value="Bacteria"/>
</dbReference>
<keyword evidence="2" id="KW-0479">Metal-binding</keyword>
<reference evidence="4 5" key="1">
    <citation type="journal article" date="2009" name="Environ. Microbiol.">
        <title>Genome sequence of Desulfobacterium autotrophicum HRM2, a marine sulfate reducer oxidizing organic carbon completely to carbon dioxide.</title>
        <authorList>
            <person name="Strittmatter A.W."/>
            <person name="Liesegang H."/>
            <person name="Rabus R."/>
            <person name="Decker I."/>
            <person name="Amann J."/>
            <person name="Andres S."/>
            <person name="Henne A."/>
            <person name="Fricke W.F."/>
            <person name="Martinez-Arias R."/>
            <person name="Bartels D."/>
            <person name="Goesmann A."/>
            <person name="Krause L."/>
            <person name="Puehler A."/>
            <person name="Klenk H.P."/>
            <person name="Richter M."/>
            <person name="Schuler M."/>
            <person name="Gloeckner F.O."/>
            <person name="Meyerdierks A."/>
            <person name="Gottschalk G."/>
            <person name="Amann R."/>
        </authorList>
    </citation>
    <scope>NUCLEOTIDE SEQUENCE [LARGE SCALE GENOMIC DNA]</scope>
    <source>
        <strain evidence="5">ATCC 43914 / DSM 3382 / HRM2</strain>
    </source>
</reference>
<sequence>MLGRLIVTADVHGRYATWQVIRSMVKKDDILVVAGDLFDTRYGRLGPDFRPQTIKEEATALGDRFHYVYGNCDVPAFCPGYHYELEFTYSGINILLIHGHAPIANLPRHTNLVIQGHTHVPKLEKKEKFVHFNPGSLAVPRVKAFTYGIVENNRATLMDFTTNTPLFWIDL</sequence>
<feature type="domain" description="Calcineurin-like phosphoesterase" evidence="3">
    <location>
        <begin position="5"/>
        <end position="151"/>
    </location>
</feature>